<protein>
    <submittedName>
        <fullName evidence="1">SnoaL-like polyketide cyclase</fullName>
    </submittedName>
</protein>
<dbReference type="PANTHER" id="PTHR38436">
    <property type="entry name" value="POLYKETIDE CYCLASE SNOAL-LIKE DOMAIN"/>
    <property type="match status" value="1"/>
</dbReference>
<dbReference type="Proteomes" id="UP000254051">
    <property type="component" value="Unassembled WGS sequence"/>
</dbReference>
<organism evidence="1 2">
    <name type="scientific">Faecalicatena contorta</name>
    <dbReference type="NCBI Taxonomy" id="39482"/>
    <lineage>
        <taxon>Bacteria</taxon>
        <taxon>Bacillati</taxon>
        <taxon>Bacillota</taxon>
        <taxon>Clostridia</taxon>
        <taxon>Lachnospirales</taxon>
        <taxon>Lachnospiraceae</taxon>
        <taxon>Faecalicatena</taxon>
    </lineage>
</organism>
<dbReference type="Pfam" id="PF07366">
    <property type="entry name" value="SnoaL"/>
    <property type="match status" value="1"/>
</dbReference>
<dbReference type="Gene3D" id="3.10.450.50">
    <property type="match status" value="1"/>
</dbReference>
<dbReference type="RefSeq" id="WP_055669151.1">
    <property type="nucleotide sequence ID" value="NZ_QGDS01000001.1"/>
</dbReference>
<dbReference type="InterPro" id="IPR032710">
    <property type="entry name" value="NTF2-like_dom_sf"/>
</dbReference>
<dbReference type="PANTHER" id="PTHR38436:SF1">
    <property type="entry name" value="ESTER CYCLASE"/>
    <property type="match status" value="1"/>
</dbReference>
<gene>
    <name evidence="1" type="ORF">SAMN05216529_101171</name>
</gene>
<dbReference type="InterPro" id="IPR009959">
    <property type="entry name" value="Cyclase_SnoaL-like"/>
</dbReference>
<dbReference type="OrthoDB" id="7876517at2"/>
<reference evidence="2" key="1">
    <citation type="submission" date="2017-07" db="EMBL/GenBank/DDBJ databases">
        <authorList>
            <person name="Varghese N."/>
            <person name="Submissions S."/>
        </authorList>
    </citation>
    <scope>NUCLEOTIDE SEQUENCE [LARGE SCALE GENOMIC DNA]</scope>
    <source>
        <strain evidence="2">NLAE-zl-C134</strain>
    </source>
</reference>
<proteinExistence type="predicted"/>
<name>A0A316A339_9FIRM</name>
<dbReference type="AlphaFoldDB" id="A0A316A339"/>
<evidence type="ECO:0000313" key="2">
    <source>
        <dbReference type="Proteomes" id="UP000254051"/>
    </source>
</evidence>
<sequence length="136" mass="15439">MDNLEKVKYFYEHITSNHLLNELPEYIADNCTVRIGEDIIPVGIEGMKQHMVDVRKTYPDLKMTIIRQYADGDMIISEFLMEGTHQGEWLGMKPTGKKLRMTGVDIDKIVDGKIVEHGGAVNTFEALFNAEIIKPA</sequence>
<dbReference type="EMBL" id="UHJJ01000001">
    <property type="protein sequence ID" value="SUQ12281.1"/>
    <property type="molecule type" value="Genomic_DNA"/>
</dbReference>
<evidence type="ECO:0000313" key="1">
    <source>
        <dbReference type="EMBL" id="SUQ12281.1"/>
    </source>
</evidence>
<dbReference type="SUPFAM" id="SSF54427">
    <property type="entry name" value="NTF2-like"/>
    <property type="match status" value="1"/>
</dbReference>
<keyword evidence="2" id="KW-1185">Reference proteome</keyword>
<accession>A0A316A339</accession>
<dbReference type="GO" id="GO:0030638">
    <property type="term" value="P:polyketide metabolic process"/>
    <property type="evidence" value="ECO:0007669"/>
    <property type="project" value="InterPro"/>
</dbReference>